<keyword evidence="8" id="KW-1185">Reference proteome</keyword>
<evidence type="ECO:0000256" key="4">
    <source>
        <dbReference type="ARBA" id="ARBA00022989"/>
    </source>
</evidence>
<evidence type="ECO:0000256" key="6">
    <source>
        <dbReference type="SAM" id="Phobius"/>
    </source>
</evidence>
<evidence type="ECO:0000256" key="3">
    <source>
        <dbReference type="ARBA" id="ARBA00022692"/>
    </source>
</evidence>
<dbReference type="RefSeq" id="WP_042155914.1">
    <property type="nucleotide sequence ID" value="NZ_CM002803.1"/>
</dbReference>
<dbReference type="InterPro" id="IPR002549">
    <property type="entry name" value="AI-2E-like"/>
</dbReference>
<evidence type="ECO:0000313" key="8">
    <source>
        <dbReference type="Proteomes" id="UP000027395"/>
    </source>
</evidence>
<feature type="transmembrane region" description="Helical" evidence="6">
    <location>
        <begin position="261"/>
        <end position="290"/>
    </location>
</feature>
<evidence type="ECO:0008006" key="9">
    <source>
        <dbReference type="Google" id="ProtNLM"/>
    </source>
</evidence>
<dbReference type="STRING" id="388467.A19Y_3738"/>
<proteinExistence type="inferred from homology"/>
<comment type="subcellular location">
    <subcellularLocation>
        <location evidence="1">Membrane</location>
        <topology evidence="1">Multi-pass membrane protein</topology>
    </subcellularLocation>
</comment>
<gene>
    <name evidence="7" type="ORF">A19Y_3738</name>
</gene>
<accession>A0A073CWS7</accession>
<evidence type="ECO:0000256" key="2">
    <source>
        <dbReference type="ARBA" id="ARBA00009773"/>
    </source>
</evidence>
<dbReference type="PANTHER" id="PTHR21716:SF66">
    <property type="entry name" value="TRANSPORT PROTEIN SLL0063-RELATED"/>
    <property type="match status" value="1"/>
</dbReference>
<feature type="transmembrane region" description="Helical" evidence="6">
    <location>
        <begin position="228"/>
        <end position="249"/>
    </location>
</feature>
<keyword evidence="3 6" id="KW-0812">Transmembrane</keyword>
<protein>
    <recommendedName>
        <fullName evidence="9">AI-2E family transporter</fullName>
    </recommendedName>
</protein>
<keyword evidence="4 6" id="KW-1133">Transmembrane helix</keyword>
<dbReference type="EMBL" id="CM002803">
    <property type="protein sequence ID" value="KEI68480.1"/>
    <property type="molecule type" value="Genomic_DNA"/>
</dbReference>
<dbReference type="PANTHER" id="PTHR21716">
    <property type="entry name" value="TRANSMEMBRANE PROTEIN"/>
    <property type="match status" value="1"/>
</dbReference>
<feature type="transmembrane region" description="Helical" evidence="6">
    <location>
        <begin position="21"/>
        <end position="39"/>
    </location>
</feature>
<dbReference type="GO" id="GO:0055085">
    <property type="term" value="P:transmembrane transport"/>
    <property type="evidence" value="ECO:0007669"/>
    <property type="project" value="TreeGrafter"/>
</dbReference>
<dbReference type="AlphaFoldDB" id="A0A073CWS7"/>
<comment type="similarity">
    <text evidence="2">Belongs to the autoinducer-2 exporter (AI-2E) (TC 2.A.86) family.</text>
</comment>
<dbReference type="HOGENOM" id="CLU_031275_8_1_3"/>
<feature type="transmembrane region" description="Helical" evidence="6">
    <location>
        <begin position="75"/>
        <end position="99"/>
    </location>
</feature>
<dbReference type="GO" id="GO:0016020">
    <property type="term" value="C:membrane"/>
    <property type="evidence" value="ECO:0007669"/>
    <property type="project" value="UniProtKB-SubCell"/>
</dbReference>
<sequence>MDNLPPNSQDSAFWHRIHTNGLVRFLLFFASGWALIMIFNYFESIFFTFILAAIFAFFLNYPVRYLERYLGRGFALGIVIFLSLFMVVATGLALGTMFFNQFQQLLNLIIQSLTSTDNPFDDLQKFLTYRKINVNLAPLEAEFNKSLVALGSILVGTFSSLPNAFISFVIIFVISFFMLIDGERLWFLLLKIIPYDHRNQFSLAVQRSFLGFFRGQLLLSVFLGTSSFIVYSILGIPFSLSLAIIVSLFDFIPGIGATLGILTISLIILIQSGWFVMLKVVVASVILQQIQDNFIGPKIMQSSVNINPVVLFFSLMIGARIAGILGVFLSVPIAGVIVNLLDIEEMQSKEGSKDALEVKS</sequence>
<name>A0A073CWS7_PLAA1</name>
<organism evidence="7 8">
    <name type="scientific">Planktothrix agardhii (strain NIVA-CYA 126/8)</name>
    <dbReference type="NCBI Taxonomy" id="388467"/>
    <lineage>
        <taxon>Bacteria</taxon>
        <taxon>Bacillati</taxon>
        <taxon>Cyanobacteriota</taxon>
        <taxon>Cyanophyceae</taxon>
        <taxon>Oscillatoriophycideae</taxon>
        <taxon>Oscillatoriales</taxon>
        <taxon>Microcoleaceae</taxon>
        <taxon>Planktothrix</taxon>
    </lineage>
</organism>
<reference evidence="7 8" key="1">
    <citation type="journal article" date="2014" name="Appl. Environ. Microbiol.">
        <title>Elucidation of insertion elements encoded on plasmids and in vitro construction of shuttle vectors from the toxic cyanobacterium Planktothrix.</title>
        <authorList>
            <person name="Christiansen G."/>
            <person name="Goesmann A."/>
            <person name="Kurmayer R."/>
        </authorList>
    </citation>
    <scope>NUCLEOTIDE SEQUENCE [LARGE SCALE GENOMIC DNA]</scope>
    <source>
        <strain evidence="7 8">NIVA-CYA 126/8</strain>
    </source>
</reference>
<dbReference type="Proteomes" id="UP000027395">
    <property type="component" value="Chromosome"/>
</dbReference>
<keyword evidence="5 6" id="KW-0472">Membrane</keyword>
<evidence type="ECO:0000256" key="1">
    <source>
        <dbReference type="ARBA" id="ARBA00004141"/>
    </source>
</evidence>
<dbReference type="PATRIC" id="fig|388467.6.peg.3685"/>
<feature type="transmembrane region" description="Helical" evidence="6">
    <location>
        <begin position="310"/>
        <end position="341"/>
    </location>
</feature>
<evidence type="ECO:0000313" key="7">
    <source>
        <dbReference type="EMBL" id="KEI68480.1"/>
    </source>
</evidence>
<dbReference type="eggNOG" id="COG0628">
    <property type="taxonomic scope" value="Bacteria"/>
</dbReference>
<evidence type="ECO:0000256" key="5">
    <source>
        <dbReference type="ARBA" id="ARBA00023136"/>
    </source>
</evidence>
<dbReference type="Pfam" id="PF01594">
    <property type="entry name" value="AI-2E_transport"/>
    <property type="match status" value="1"/>
</dbReference>
<feature type="transmembrane region" description="Helical" evidence="6">
    <location>
        <begin position="45"/>
        <end position="63"/>
    </location>
</feature>
<feature type="transmembrane region" description="Helical" evidence="6">
    <location>
        <begin position="147"/>
        <end position="180"/>
    </location>
</feature>